<dbReference type="SUPFAM" id="SSF51395">
    <property type="entry name" value="FMN-linked oxidoreductases"/>
    <property type="match status" value="1"/>
</dbReference>
<dbReference type="Proteomes" id="UP001345013">
    <property type="component" value="Unassembled WGS sequence"/>
</dbReference>
<dbReference type="InterPro" id="IPR001155">
    <property type="entry name" value="OxRdtase_FMN_N"/>
</dbReference>
<dbReference type="EMBL" id="JAVRRG010000204">
    <property type="protein sequence ID" value="KAK5077709.1"/>
    <property type="molecule type" value="Genomic_DNA"/>
</dbReference>
<sequence length="372" mass="40737">MPTLSSPITIGNTTLSHRIIMAPMTRLRSDSNHIPHPMVTEYYSQRASPGGLQITEATFISHASAGRDRNAPGIYTAAQTAAWRKVTDAVHAQGGSIFVQLWHVGRAARPAALAAEGLEMVGSSAVAIPARNGETYATPRAMTEDEIRQCIADFAQAAKNAVFEAGFDGVEIHAANGYLVDQFIQDTCNRRTDGWGGTVRNRSRFCVEVVRAVCDAVGPGRTGVRLCPFGEFQGMGMEDPVPQFTDLISRLRGFGLAYLHLIEPRVNGNVDREAVVTEKLDFAFEAWDRSGPVLLAGGFTPQTAAKAVEVDHADDEVAVVFGRHFISNPDLPFRVLNDIALTQYDRDTFYKSESIDGYTDYKHSDQWVMQRA</sequence>
<name>A0ABR0JX52_9EURO</name>
<evidence type="ECO:0000313" key="2">
    <source>
        <dbReference type="EMBL" id="KAK5077709.1"/>
    </source>
</evidence>
<protein>
    <recommendedName>
        <fullName evidence="1">NADH:flavin oxidoreductase/NADH oxidase N-terminal domain-containing protein</fullName>
    </recommendedName>
</protein>
<comment type="caution">
    <text evidence="2">The sequence shown here is derived from an EMBL/GenBank/DDBJ whole genome shotgun (WGS) entry which is preliminary data.</text>
</comment>
<feature type="domain" description="NADH:flavin oxidoreductase/NADH oxidase N-terminal" evidence="1">
    <location>
        <begin position="6"/>
        <end position="339"/>
    </location>
</feature>
<reference evidence="2 3" key="1">
    <citation type="submission" date="2023-08" db="EMBL/GenBank/DDBJ databases">
        <title>Black Yeasts Isolated from many extreme environments.</title>
        <authorList>
            <person name="Coleine C."/>
            <person name="Stajich J.E."/>
            <person name="Selbmann L."/>
        </authorList>
    </citation>
    <scope>NUCLEOTIDE SEQUENCE [LARGE SCALE GENOMIC DNA]</scope>
    <source>
        <strain evidence="2 3">CCFEE 5885</strain>
    </source>
</reference>
<dbReference type="Gene3D" id="3.20.20.70">
    <property type="entry name" value="Aldolase class I"/>
    <property type="match status" value="1"/>
</dbReference>
<evidence type="ECO:0000259" key="1">
    <source>
        <dbReference type="Pfam" id="PF00724"/>
    </source>
</evidence>
<keyword evidence="3" id="KW-1185">Reference proteome</keyword>
<proteinExistence type="predicted"/>
<dbReference type="InterPro" id="IPR013785">
    <property type="entry name" value="Aldolase_TIM"/>
</dbReference>
<evidence type="ECO:0000313" key="3">
    <source>
        <dbReference type="Proteomes" id="UP001345013"/>
    </source>
</evidence>
<organism evidence="2 3">
    <name type="scientific">Lithohypha guttulata</name>
    <dbReference type="NCBI Taxonomy" id="1690604"/>
    <lineage>
        <taxon>Eukaryota</taxon>
        <taxon>Fungi</taxon>
        <taxon>Dikarya</taxon>
        <taxon>Ascomycota</taxon>
        <taxon>Pezizomycotina</taxon>
        <taxon>Eurotiomycetes</taxon>
        <taxon>Chaetothyriomycetidae</taxon>
        <taxon>Chaetothyriales</taxon>
        <taxon>Trichomeriaceae</taxon>
        <taxon>Lithohypha</taxon>
    </lineage>
</organism>
<accession>A0ABR0JX52</accession>
<dbReference type="CDD" id="cd02933">
    <property type="entry name" value="OYE_like_FMN"/>
    <property type="match status" value="1"/>
</dbReference>
<gene>
    <name evidence="2" type="ORF">LTR24_009408</name>
</gene>
<dbReference type="PANTHER" id="PTHR22893">
    <property type="entry name" value="NADH OXIDOREDUCTASE-RELATED"/>
    <property type="match status" value="1"/>
</dbReference>
<dbReference type="PANTHER" id="PTHR22893:SF91">
    <property type="entry name" value="NADPH DEHYDROGENASE 2-RELATED"/>
    <property type="match status" value="1"/>
</dbReference>
<dbReference type="Pfam" id="PF00724">
    <property type="entry name" value="Oxidored_FMN"/>
    <property type="match status" value="1"/>
</dbReference>
<dbReference type="InterPro" id="IPR045247">
    <property type="entry name" value="Oye-like"/>
</dbReference>